<comment type="caution">
    <text evidence="1">The sequence shown here is derived from an EMBL/GenBank/DDBJ whole genome shotgun (WGS) entry which is preliminary data.</text>
</comment>
<evidence type="ECO:0000313" key="1">
    <source>
        <dbReference type="EMBL" id="KAG5179183.1"/>
    </source>
</evidence>
<accession>A0A836CBP0</accession>
<dbReference type="Proteomes" id="UP000664859">
    <property type="component" value="Unassembled WGS sequence"/>
</dbReference>
<dbReference type="EMBL" id="JAFCMP010000490">
    <property type="protein sequence ID" value="KAG5179183.1"/>
    <property type="molecule type" value="Genomic_DNA"/>
</dbReference>
<sequence length="194" mass="21690">MQDAVCYTFRGAHEAPFVHSNAQFDTAYSNLPPVVVGPVRLTPTTTPFTCFWMKHVSRRTHGGMQCIPPPLPVPPDTYNTWCGLRAERLLGKYEYSQAKVDRMIFHNSVLVDHNADCLNFQLQWQAQIIQRPGVLSGVAIVTQGKQGCRKTVYVDEFFGALVVGRRFFSACNAKTAFGHFNAKQNGKVLVSLPE</sequence>
<dbReference type="AlphaFoldDB" id="A0A836CBP0"/>
<feature type="non-terminal residue" evidence="1">
    <location>
        <position position="194"/>
    </location>
</feature>
<dbReference type="OrthoDB" id="542277at2759"/>
<gene>
    <name evidence="1" type="ORF">JKP88DRAFT_167977</name>
</gene>
<protein>
    <submittedName>
        <fullName evidence="1">Uncharacterized protein</fullName>
    </submittedName>
</protein>
<evidence type="ECO:0000313" key="2">
    <source>
        <dbReference type="Proteomes" id="UP000664859"/>
    </source>
</evidence>
<proteinExistence type="predicted"/>
<name>A0A836CBP0_9STRA</name>
<keyword evidence="2" id="KW-1185">Reference proteome</keyword>
<reference evidence="1" key="1">
    <citation type="submission" date="2021-02" db="EMBL/GenBank/DDBJ databases">
        <title>First Annotated Genome of the Yellow-green Alga Tribonema minus.</title>
        <authorList>
            <person name="Mahan K.M."/>
        </authorList>
    </citation>
    <scope>NUCLEOTIDE SEQUENCE</scope>
    <source>
        <strain evidence="1">UTEX B ZZ1240</strain>
    </source>
</reference>
<organism evidence="1 2">
    <name type="scientific">Tribonema minus</name>
    <dbReference type="NCBI Taxonomy" id="303371"/>
    <lineage>
        <taxon>Eukaryota</taxon>
        <taxon>Sar</taxon>
        <taxon>Stramenopiles</taxon>
        <taxon>Ochrophyta</taxon>
        <taxon>PX clade</taxon>
        <taxon>Xanthophyceae</taxon>
        <taxon>Tribonematales</taxon>
        <taxon>Tribonemataceae</taxon>
        <taxon>Tribonema</taxon>
    </lineage>
</organism>